<dbReference type="STRING" id="1437425.CSEC_0304"/>
<keyword evidence="2" id="KW-1185">Reference proteome</keyword>
<comment type="caution">
    <text evidence="1">The sequence shown here is derived from an EMBL/GenBank/DDBJ whole genome shotgun (WGS) entry which is preliminary data.</text>
</comment>
<protein>
    <submittedName>
        <fullName evidence="1">Uncharacterized protein</fullName>
    </submittedName>
</protein>
<evidence type="ECO:0000313" key="2">
    <source>
        <dbReference type="Proteomes" id="UP000031552"/>
    </source>
</evidence>
<dbReference type="RefSeq" id="WP_041016628.1">
    <property type="nucleotide sequence ID" value="NZ_CCEJ010000001.1"/>
</dbReference>
<gene>
    <name evidence="1" type="ORF">CSEC_0304</name>
</gene>
<proteinExistence type="predicted"/>
<dbReference type="Gene3D" id="1.20.58.1050">
    <property type="match status" value="1"/>
</dbReference>
<name>A0A090D0P4_9BACT</name>
<dbReference type="AlphaFoldDB" id="A0A090D0P4"/>
<reference evidence="1" key="1">
    <citation type="submission" date="2013-12" db="EMBL/GenBank/DDBJ databases">
        <authorList>
            <person name="Linke B."/>
        </authorList>
    </citation>
    <scope>NUCLEOTIDE SEQUENCE [LARGE SCALE GENOMIC DNA]</scope>
    <source>
        <strain evidence="1">CRIB-18</strain>
    </source>
</reference>
<sequence length="175" mass="20771">MSYDEELVSLRITLKKIFALPISRLTYKQVLNAVSREIKEEVNIKEALEALLTGNFKEDPHNKRRSGLLRTLLEEFCIPVRVSKDFEEKGEHLFFMISENYKFKDTDYLVHRLKRVDGSEFQFITDFETTFTILEHFSKRVQEVKNDQFKEKKNRERLEKLIESLNDLVSSSEES</sequence>
<reference evidence="1" key="2">
    <citation type="submission" date="2014-09" db="EMBL/GenBank/DDBJ databases">
        <title>Criblamydia sequanensis harbors a mega-plasmid encoding arsenite resistance.</title>
        <authorList>
            <person name="Bertelli C."/>
            <person name="Goesmann A."/>
            <person name="Greub G."/>
        </authorList>
    </citation>
    <scope>NUCLEOTIDE SEQUENCE [LARGE SCALE GENOMIC DNA]</scope>
    <source>
        <strain evidence="1">CRIB-18</strain>
    </source>
</reference>
<organism evidence="1 2">
    <name type="scientific">Candidatus Criblamydia sequanensis CRIB-18</name>
    <dbReference type="NCBI Taxonomy" id="1437425"/>
    <lineage>
        <taxon>Bacteria</taxon>
        <taxon>Pseudomonadati</taxon>
        <taxon>Chlamydiota</taxon>
        <taxon>Chlamydiia</taxon>
        <taxon>Parachlamydiales</taxon>
        <taxon>Candidatus Criblamydiaceae</taxon>
        <taxon>Candidatus Criblamydia</taxon>
    </lineage>
</organism>
<evidence type="ECO:0000313" key="1">
    <source>
        <dbReference type="EMBL" id="CDR33143.1"/>
    </source>
</evidence>
<dbReference type="Pfam" id="PF17435">
    <property type="entry name" value="CT_584-like"/>
    <property type="match status" value="1"/>
</dbReference>
<dbReference type="EMBL" id="CCEJ010000001">
    <property type="protein sequence ID" value="CDR33143.1"/>
    <property type="molecule type" value="Genomic_DNA"/>
</dbReference>
<dbReference type="Proteomes" id="UP000031552">
    <property type="component" value="Unassembled WGS sequence"/>
</dbReference>
<accession>A0A090D0P4</accession>
<dbReference type="InterPro" id="IPR035397">
    <property type="entry name" value="CT_584-like"/>
</dbReference>